<comment type="caution">
    <text evidence="4">The sequence shown here is derived from an EMBL/GenBank/DDBJ whole genome shotgun (WGS) entry which is preliminary data.</text>
</comment>
<dbReference type="InterPro" id="IPR016193">
    <property type="entry name" value="Cytidine_deaminase-like"/>
</dbReference>
<name>A0ABW3W7Y2_9ACTN</name>
<keyword evidence="2" id="KW-0862">Zinc</keyword>
<dbReference type="PROSITE" id="PS51747">
    <property type="entry name" value="CYT_DCMP_DEAMINASES_2"/>
    <property type="match status" value="1"/>
</dbReference>
<evidence type="ECO:0000313" key="5">
    <source>
        <dbReference type="Proteomes" id="UP001597229"/>
    </source>
</evidence>
<evidence type="ECO:0000256" key="2">
    <source>
        <dbReference type="ARBA" id="ARBA00022833"/>
    </source>
</evidence>
<evidence type="ECO:0000313" key="4">
    <source>
        <dbReference type="EMBL" id="MFD1250685.1"/>
    </source>
</evidence>
<proteinExistence type="predicted"/>
<dbReference type="SUPFAM" id="SSF53927">
    <property type="entry name" value="Cytidine deaminase-like"/>
    <property type="match status" value="1"/>
</dbReference>
<dbReference type="Proteomes" id="UP001597229">
    <property type="component" value="Unassembled WGS sequence"/>
</dbReference>
<keyword evidence="5" id="KW-1185">Reference proteome</keyword>
<gene>
    <name evidence="4" type="ORF">ACFQ3F_23045</name>
</gene>
<dbReference type="CDD" id="cd01285">
    <property type="entry name" value="nucleoside_deaminase"/>
    <property type="match status" value="1"/>
</dbReference>
<dbReference type="InterPro" id="IPR002125">
    <property type="entry name" value="CMP_dCMP_dom"/>
</dbReference>
<dbReference type="InterPro" id="IPR016192">
    <property type="entry name" value="APOBEC/CMP_deaminase_Zn-bd"/>
</dbReference>
<dbReference type="EC" id="3.5.4.33" evidence="4"/>
<dbReference type="Pfam" id="PF00383">
    <property type="entry name" value="dCMP_cyt_deam_1"/>
    <property type="match status" value="1"/>
</dbReference>
<feature type="domain" description="CMP/dCMP-type deaminase" evidence="3">
    <location>
        <begin position="9"/>
        <end position="135"/>
    </location>
</feature>
<evidence type="ECO:0000256" key="1">
    <source>
        <dbReference type="ARBA" id="ARBA00022723"/>
    </source>
</evidence>
<reference evidence="5" key="1">
    <citation type="journal article" date="2019" name="Int. J. Syst. Evol. Microbiol.">
        <title>The Global Catalogue of Microorganisms (GCM) 10K type strain sequencing project: providing services to taxonomists for standard genome sequencing and annotation.</title>
        <authorList>
            <consortium name="The Broad Institute Genomics Platform"/>
            <consortium name="The Broad Institute Genome Sequencing Center for Infectious Disease"/>
            <person name="Wu L."/>
            <person name="Ma J."/>
        </authorList>
    </citation>
    <scope>NUCLEOTIDE SEQUENCE [LARGE SCALE GENOMIC DNA]</scope>
    <source>
        <strain evidence="5">CCUG 52478</strain>
    </source>
</reference>
<dbReference type="PANTHER" id="PTHR11079:SF161">
    <property type="entry name" value="CMP_DCMP-TYPE DEAMINASE DOMAIN-CONTAINING PROTEIN"/>
    <property type="match status" value="1"/>
</dbReference>
<keyword evidence="4" id="KW-0378">Hydrolase</keyword>
<dbReference type="EMBL" id="JBHTLX010000028">
    <property type="protein sequence ID" value="MFD1250685.1"/>
    <property type="molecule type" value="Genomic_DNA"/>
</dbReference>
<evidence type="ECO:0000259" key="3">
    <source>
        <dbReference type="PROSITE" id="PS51747"/>
    </source>
</evidence>
<sequence length="160" mass="17397">MTTTPTGAQVDGWFAQAADITVEGMRAGTGGPFGATLVDDGEVVVSVGNTVLRDTDPSGHAEMVAVREACRKRNTLDLSGMVMYATCEPCPMCVAVMMWAGITECYYASTRDDAAEHGFSDMHLRRYLDGSDTSTFDLVHLDEGREECAEIWAEFRRLNG</sequence>
<dbReference type="RefSeq" id="WP_367917261.1">
    <property type="nucleotide sequence ID" value="NZ_BAABAC010000003.1"/>
</dbReference>
<protein>
    <submittedName>
        <fullName evidence="4">Nucleoside deaminase</fullName>
        <ecNumber evidence="4">3.5.4.33</ecNumber>
    </submittedName>
</protein>
<organism evidence="4 5">
    <name type="scientific">Nocardioides ginsengisoli</name>
    <dbReference type="NCBI Taxonomy" id="363868"/>
    <lineage>
        <taxon>Bacteria</taxon>
        <taxon>Bacillati</taxon>
        <taxon>Actinomycetota</taxon>
        <taxon>Actinomycetes</taxon>
        <taxon>Propionibacteriales</taxon>
        <taxon>Nocardioidaceae</taxon>
        <taxon>Nocardioides</taxon>
    </lineage>
</organism>
<dbReference type="PANTHER" id="PTHR11079">
    <property type="entry name" value="CYTOSINE DEAMINASE FAMILY MEMBER"/>
    <property type="match status" value="1"/>
</dbReference>
<dbReference type="PROSITE" id="PS00903">
    <property type="entry name" value="CYT_DCMP_DEAMINASES_1"/>
    <property type="match status" value="1"/>
</dbReference>
<dbReference type="GO" id="GO:0052717">
    <property type="term" value="F:tRNA-specific adenosine-34 deaminase activity"/>
    <property type="evidence" value="ECO:0007669"/>
    <property type="project" value="UniProtKB-EC"/>
</dbReference>
<accession>A0ABW3W7Y2</accession>
<dbReference type="Gene3D" id="3.40.140.10">
    <property type="entry name" value="Cytidine Deaminase, domain 2"/>
    <property type="match status" value="1"/>
</dbReference>
<keyword evidence="1" id="KW-0479">Metal-binding</keyword>